<dbReference type="Proteomes" id="UP000189426">
    <property type="component" value="Unassembled WGS sequence"/>
</dbReference>
<dbReference type="AlphaFoldDB" id="A0A1V3IGV4"/>
<sequence>MSSVKMTFIVEIDGKTIIQHQIEEQSEKRSYFSQERKLTKEIVDKMNEFHSGRWIDTKPWGDFKTSETL</sequence>
<name>A0A1V3IGV4_9PAST</name>
<evidence type="ECO:0000313" key="1">
    <source>
        <dbReference type="EMBL" id="OOF40236.1"/>
    </source>
</evidence>
<protein>
    <submittedName>
        <fullName evidence="1">Uncharacterized protein</fullName>
    </submittedName>
</protein>
<accession>A0A1V3IGV4</accession>
<gene>
    <name evidence="1" type="ORF">BKK47_04580</name>
</gene>
<dbReference type="RefSeq" id="WP_077493741.1">
    <property type="nucleotide sequence ID" value="NZ_MLHG01000025.1"/>
</dbReference>
<reference evidence="1 2" key="1">
    <citation type="submission" date="2016-10" db="EMBL/GenBank/DDBJ databases">
        <title>Rodentibacter gen. nov. and new species.</title>
        <authorList>
            <person name="Christensen H."/>
        </authorList>
    </citation>
    <scope>NUCLEOTIDE SEQUENCE [LARGE SCALE GENOMIC DNA]</scope>
    <source>
        <strain evidence="1 2">Ppn418</strain>
    </source>
</reference>
<comment type="caution">
    <text evidence="1">The sequence shown here is derived from an EMBL/GenBank/DDBJ whole genome shotgun (WGS) entry which is preliminary data.</text>
</comment>
<keyword evidence="2" id="KW-1185">Reference proteome</keyword>
<organism evidence="1 2">
    <name type="scientific">Rodentibacter mrazii</name>
    <dbReference type="NCBI Taxonomy" id="1908257"/>
    <lineage>
        <taxon>Bacteria</taxon>
        <taxon>Pseudomonadati</taxon>
        <taxon>Pseudomonadota</taxon>
        <taxon>Gammaproteobacteria</taxon>
        <taxon>Pasteurellales</taxon>
        <taxon>Pasteurellaceae</taxon>
        <taxon>Rodentibacter</taxon>
    </lineage>
</organism>
<dbReference type="STRING" id="1908257.BKK47_04580"/>
<proteinExistence type="predicted"/>
<evidence type="ECO:0000313" key="2">
    <source>
        <dbReference type="Proteomes" id="UP000189426"/>
    </source>
</evidence>
<dbReference type="EMBL" id="MLHG01000025">
    <property type="protein sequence ID" value="OOF40236.1"/>
    <property type="molecule type" value="Genomic_DNA"/>
</dbReference>